<proteinExistence type="predicted"/>
<dbReference type="OrthoDB" id="5967843at2759"/>
<evidence type="ECO:0000313" key="4">
    <source>
        <dbReference type="Proteomes" id="UP000027265"/>
    </source>
</evidence>
<keyword evidence="1" id="KW-0677">Repeat</keyword>
<keyword evidence="4" id="KW-1185">Reference proteome</keyword>
<sequence>MLVCANACHCTCVCGGILKSNSFQDFAYTCDGTPHLYGTVLCHYHWEISEWISGENPSPIFWVRSPYDTPMSTIAHDIASNLDKEGDQLGVKLAGSWFPQKNANDSMTTKFFPTIAHQMSISMPYIQEGLARDLATDPSLVHQTPDRQFEKLILNQIRPFGKSIPTPVVVINGLDECDGMNAEALMQAIVGAYAADPDGPRIRFIITSCPDNQVLQRLLDSNPSMIHTLNL</sequence>
<dbReference type="Pfam" id="PF24883">
    <property type="entry name" value="NPHP3_N"/>
    <property type="match status" value="1"/>
</dbReference>
<dbReference type="InParanoid" id="A0A067PP47"/>
<evidence type="ECO:0000313" key="3">
    <source>
        <dbReference type="EMBL" id="KDQ56573.1"/>
    </source>
</evidence>
<organism evidence="3 4">
    <name type="scientific">Jaapia argillacea MUCL 33604</name>
    <dbReference type="NCBI Taxonomy" id="933084"/>
    <lineage>
        <taxon>Eukaryota</taxon>
        <taxon>Fungi</taxon>
        <taxon>Dikarya</taxon>
        <taxon>Basidiomycota</taxon>
        <taxon>Agaricomycotina</taxon>
        <taxon>Agaricomycetes</taxon>
        <taxon>Agaricomycetidae</taxon>
        <taxon>Jaapiales</taxon>
        <taxon>Jaapiaceae</taxon>
        <taxon>Jaapia</taxon>
    </lineage>
</organism>
<dbReference type="InterPro" id="IPR056884">
    <property type="entry name" value="NPHP3-like_N"/>
</dbReference>
<dbReference type="AlphaFoldDB" id="A0A067PP47"/>
<gene>
    <name evidence="3" type="ORF">JAAARDRAFT_207691</name>
</gene>
<evidence type="ECO:0000256" key="1">
    <source>
        <dbReference type="ARBA" id="ARBA00022737"/>
    </source>
</evidence>
<feature type="domain" description="Nephrocystin 3-like N-terminal" evidence="2">
    <location>
        <begin position="47"/>
        <end position="208"/>
    </location>
</feature>
<evidence type="ECO:0000259" key="2">
    <source>
        <dbReference type="Pfam" id="PF24883"/>
    </source>
</evidence>
<dbReference type="Proteomes" id="UP000027265">
    <property type="component" value="Unassembled WGS sequence"/>
</dbReference>
<dbReference type="STRING" id="933084.A0A067PP47"/>
<accession>A0A067PP47</accession>
<dbReference type="HOGENOM" id="CLU_1199973_0_0_1"/>
<dbReference type="EMBL" id="KL197721">
    <property type="protein sequence ID" value="KDQ56573.1"/>
    <property type="molecule type" value="Genomic_DNA"/>
</dbReference>
<name>A0A067PP47_9AGAM</name>
<protein>
    <recommendedName>
        <fullName evidence="2">Nephrocystin 3-like N-terminal domain-containing protein</fullName>
    </recommendedName>
</protein>
<reference evidence="4" key="1">
    <citation type="journal article" date="2014" name="Proc. Natl. Acad. Sci. U.S.A.">
        <title>Extensive sampling of basidiomycete genomes demonstrates inadequacy of the white-rot/brown-rot paradigm for wood decay fungi.</title>
        <authorList>
            <person name="Riley R."/>
            <person name="Salamov A.A."/>
            <person name="Brown D.W."/>
            <person name="Nagy L.G."/>
            <person name="Floudas D."/>
            <person name="Held B.W."/>
            <person name="Levasseur A."/>
            <person name="Lombard V."/>
            <person name="Morin E."/>
            <person name="Otillar R."/>
            <person name="Lindquist E.A."/>
            <person name="Sun H."/>
            <person name="LaButti K.M."/>
            <person name="Schmutz J."/>
            <person name="Jabbour D."/>
            <person name="Luo H."/>
            <person name="Baker S.E."/>
            <person name="Pisabarro A.G."/>
            <person name="Walton J.D."/>
            <person name="Blanchette R.A."/>
            <person name="Henrissat B."/>
            <person name="Martin F."/>
            <person name="Cullen D."/>
            <person name="Hibbett D.S."/>
            <person name="Grigoriev I.V."/>
        </authorList>
    </citation>
    <scope>NUCLEOTIDE SEQUENCE [LARGE SCALE GENOMIC DNA]</scope>
    <source>
        <strain evidence="4">MUCL 33604</strain>
    </source>
</reference>